<comment type="caution">
    <text evidence="1">The sequence shown here is derived from an EMBL/GenBank/DDBJ whole genome shotgun (WGS) entry which is preliminary data.</text>
</comment>
<reference evidence="1 2" key="1">
    <citation type="submission" date="2017-10" db="EMBL/GenBank/DDBJ databases">
        <title>Extensive intraspecific genome diversity in a model arbuscular mycorrhizal fungus.</title>
        <authorList>
            <person name="Chen E.C.H."/>
            <person name="Morin E."/>
            <person name="Baudet D."/>
            <person name="Noel J."/>
            <person name="Ndikumana S."/>
            <person name="Charron P."/>
            <person name="St-Onge C."/>
            <person name="Giorgi J."/>
            <person name="Grigoriev I.V."/>
            <person name="Roux C."/>
            <person name="Martin F.M."/>
            <person name="Corradi N."/>
        </authorList>
    </citation>
    <scope>NUCLEOTIDE SEQUENCE [LARGE SCALE GENOMIC DNA]</scope>
    <source>
        <strain evidence="1 2">A1</strain>
    </source>
</reference>
<protein>
    <submittedName>
        <fullName evidence="1">Uncharacterized protein</fullName>
    </submittedName>
</protein>
<dbReference type="VEuPathDB" id="FungiDB:RhiirA1_487165"/>
<proteinExistence type="predicted"/>
<evidence type="ECO:0000313" key="1">
    <source>
        <dbReference type="EMBL" id="PKC50167.1"/>
    </source>
</evidence>
<dbReference type="EMBL" id="LLXH01010802">
    <property type="protein sequence ID" value="PKC50167.1"/>
    <property type="molecule type" value="Genomic_DNA"/>
</dbReference>
<dbReference type="AlphaFoldDB" id="A0A2N0QGH3"/>
<accession>A0A2N0QGH3</accession>
<reference evidence="1 2" key="2">
    <citation type="submission" date="2017-10" db="EMBL/GenBank/DDBJ databases">
        <title>Genome analyses suggest a sexual origin of heterokaryosis in a supposedly ancient asexual fungus.</title>
        <authorList>
            <person name="Corradi N."/>
            <person name="Sedzielewska K."/>
            <person name="Noel J."/>
            <person name="Charron P."/>
            <person name="Farinelli L."/>
            <person name="Marton T."/>
            <person name="Kruger M."/>
            <person name="Pelin A."/>
            <person name="Brachmann A."/>
            <person name="Corradi N."/>
        </authorList>
    </citation>
    <scope>NUCLEOTIDE SEQUENCE [LARGE SCALE GENOMIC DNA]</scope>
    <source>
        <strain evidence="1 2">A1</strain>
    </source>
</reference>
<evidence type="ECO:0000313" key="2">
    <source>
        <dbReference type="Proteomes" id="UP000232688"/>
    </source>
</evidence>
<dbReference type="Proteomes" id="UP000232688">
    <property type="component" value="Unassembled WGS sequence"/>
</dbReference>
<name>A0A2N0QGH3_9GLOM</name>
<sequence length="107" mass="12007">MDCPKCVTIKRVDCIQKCVSLIGRSLCAIWQYASTYAKITQKLFRRNIWVVAGLGVVTADLPQRNDLSGVLRHGATKGCHACTVEKHSYTDNSTDIIRLSRYKQCTD</sequence>
<organism evidence="1 2">
    <name type="scientific">Rhizophagus irregularis</name>
    <dbReference type="NCBI Taxonomy" id="588596"/>
    <lineage>
        <taxon>Eukaryota</taxon>
        <taxon>Fungi</taxon>
        <taxon>Fungi incertae sedis</taxon>
        <taxon>Mucoromycota</taxon>
        <taxon>Glomeromycotina</taxon>
        <taxon>Glomeromycetes</taxon>
        <taxon>Glomerales</taxon>
        <taxon>Glomeraceae</taxon>
        <taxon>Rhizophagus</taxon>
    </lineage>
</organism>
<gene>
    <name evidence="1" type="ORF">RhiirA1_487165</name>
</gene>